<feature type="region of interest" description="Disordered" evidence="2">
    <location>
        <begin position="726"/>
        <end position="760"/>
    </location>
</feature>
<reference evidence="4" key="2">
    <citation type="submission" date="2019-07" db="EMBL/GenBank/DDBJ databases">
        <authorList>
            <person name="Yang Y."/>
            <person name="Bocs S."/>
            <person name="Baudouin L."/>
        </authorList>
    </citation>
    <scope>NUCLEOTIDE SEQUENCE</scope>
    <source>
        <tissue evidence="4">Spear leaf of Hainan Tall coconut</tissue>
    </source>
</reference>
<evidence type="ECO:0000313" key="4">
    <source>
        <dbReference type="EMBL" id="KAG1338986.1"/>
    </source>
</evidence>
<evidence type="ECO:0000256" key="2">
    <source>
        <dbReference type="SAM" id="MobiDB-lite"/>
    </source>
</evidence>
<gene>
    <name evidence="4" type="ORF">COCNU_04G012920</name>
</gene>
<reference evidence="4" key="1">
    <citation type="journal article" date="2017" name="Gigascience">
        <title>The genome draft of coconut (Cocos nucifera).</title>
        <authorList>
            <person name="Xiao Y."/>
            <person name="Xu P."/>
            <person name="Fan H."/>
            <person name="Baudouin L."/>
            <person name="Xia W."/>
            <person name="Bocs S."/>
            <person name="Xu J."/>
            <person name="Li Q."/>
            <person name="Guo A."/>
            <person name="Zhou L."/>
            <person name="Li J."/>
            <person name="Wu Y."/>
            <person name="Ma Z."/>
            <person name="Armero A."/>
            <person name="Issali A.E."/>
            <person name="Liu N."/>
            <person name="Peng M."/>
            <person name="Yang Y."/>
        </authorList>
    </citation>
    <scope>NUCLEOTIDE SEQUENCE</scope>
    <source>
        <tissue evidence="4">Spear leaf of Hainan Tall coconut</tissue>
    </source>
</reference>
<dbReference type="PROSITE" id="PS50966">
    <property type="entry name" value="ZF_SWIM"/>
    <property type="match status" value="1"/>
</dbReference>
<proteinExistence type="predicted"/>
<keyword evidence="1" id="KW-0863">Zinc-finger</keyword>
<dbReference type="OrthoDB" id="1484002at2759"/>
<keyword evidence="5" id="KW-1185">Reference proteome</keyword>
<keyword evidence="1" id="KW-0479">Metal-binding</keyword>
<dbReference type="Proteomes" id="UP000797356">
    <property type="component" value="Chromosome 4"/>
</dbReference>
<evidence type="ECO:0000256" key="1">
    <source>
        <dbReference type="PROSITE-ProRule" id="PRU00325"/>
    </source>
</evidence>
<dbReference type="AlphaFoldDB" id="A0A8K0I6Y4"/>
<evidence type="ECO:0000259" key="3">
    <source>
        <dbReference type="PROSITE" id="PS50966"/>
    </source>
</evidence>
<comment type="caution">
    <text evidence="4">The sequence shown here is derived from an EMBL/GenBank/DDBJ whole genome shotgun (WGS) entry which is preliminary data.</text>
</comment>
<keyword evidence="1" id="KW-0862">Zinc</keyword>
<dbReference type="GO" id="GO:0008270">
    <property type="term" value="F:zinc ion binding"/>
    <property type="evidence" value="ECO:0007669"/>
    <property type="project" value="UniProtKB-KW"/>
</dbReference>
<feature type="domain" description="SWIM-type" evidence="3">
    <location>
        <begin position="599"/>
        <end position="636"/>
    </location>
</feature>
<sequence length="1135" mass="126313">MLTPAVSKVFPAKGNTCEADGILVDISALCQMARWDEILTLPVQNPPTLEFSAADIVWSRVEGWREQMDRLALIPFSRVNDFVRGESNNKECPTRFHVEARRRRPPEMAYKPKVDGILEYILYWCSFGPDDHRKGGVVRPSRNYTAKRKTPAGRPNTKRGCVCHFIVKRLIAEPSVALIIYNQDKHVDKKGLPCHGPMDKKAVGTRAMFAPYISDELRLQIMSLLYVGVPVETIMQRHTEMVEKQGGPSNRDDLLTHRYVRRLERKIRRSMYELDPDDAVSICMWIENHRDHIFFYEDFSETDPFVLGIQTEWQLQQMIRFGNRSLLASDSRFGTNKLKYPIYSLLVFDSNNNAIPVAWIITPNFANGDIHRWIGALYDRVHSKDPTWQLGGFIVDDPSADVLTIREVFQCSILISFWRVHHAWRKNLMEKCSAPEMREMMSRRLGEAVSSICRGSGDMHLFEAFLEDFVDCSDFLDYFMAIWFPRIGAWTAALKALPLASSEVSAAIECYHHLLKLRLLNEKNSSVYQRADWLVDKLGTKVHSYYWLDEYSGKDNFSRYWKDEWKSGLTSWRQALQIPDSDVVLDGKCAKVVSQKDREKIHTVLNPGSEFAICDCGWSMMGNLCKHVIKSTKIYRDRGLAASSTSLFEYSRTLMSILNCPPHDSVIRDHAVALAVCVQTQLNALFDLENSVTTSGPREEELTNDQRVSATENFDNADKNLINGCQSVSDNRDEVSGNNSHSVAEKNSTAVESISDNGPDTVMQSVEVPSRLLPTEQLAIDDMSATNRAENETGNLLDRGNTSIDACGDYDSIHVANTDQVGDGALQNSVAEKMMDIDPHLQVFRTASGSGVLNGLANEENAFQVSGVLIDNKIINEVSEAHSSDPMVIDSVEVCNGVCDGAEKDQLIVPEHQGSSLENPSLDQNDEALGSRIGDIVDNNGNKGMTIGRNLAGHNGCADVDGDVDGVFGMSNLGSCNPDGKEVDANDENISEMDLRPCSILDANDSRENDCIDQFLDVGQAEEKISADIREKIDDDGGMALEETTSNAQTSSDIGRVNPSADKHSSVMDIEVSTDPVEEVQVVKDSSGLNRKDGMEVAIDASSVNNGTSNNTEEKSSNGHVVHNMTLTGCSALGH</sequence>
<name>A0A8K0I6Y4_COCNU</name>
<dbReference type="PANTHER" id="PTHR33977:SF1">
    <property type="entry name" value="ZINC ION BINDING PROTEIN"/>
    <property type="match status" value="1"/>
</dbReference>
<dbReference type="InterPro" id="IPR007527">
    <property type="entry name" value="Znf_SWIM"/>
</dbReference>
<dbReference type="EMBL" id="CM017875">
    <property type="protein sequence ID" value="KAG1338986.1"/>
    <property type="molecule type" value="Genomic_DNA"/>
</dbReference>
<organism evidence="4 5">
    <name type="scientific">Cocos nucifera</name>
    <name type="common">Coconut palm</name>
    <dbReference type="NCBI Taxonomy" id="13894"/>
    <lineage>
        <taxon>Eukaryota</taxon>
        <taxon>Viridiplantae</taxon>
        <taxon>Streptophyta</taxon>
        <taxon>Embryophyta</taxon>
        <taxon>Tracheophyta</taxon>
        <taxon>Spermatophyta</taxon>
        <taxon>Magnoliopsida</taxon>
        <taxon>Liliopsida</taxon>
        <taxon>Arecaceae</taxon>
        <taxon>Arecoideae</taxon>
        <taxon>Cocoseae</taxon>
        <taxon>Attaleinae</taxon>
        <taxon>Cocos</taxon>
    </lineage>
</organism>
<accession>A0A8K0I6Y4</accession>
<feature type="compositionally biased region" description="Polar residues" evidence="2">
    <location>
        <begin position="736"/>
        <end position="760"/>
    </location>
</feature>
<evidence type="ECO:0000313" key="5">
    <source>
        <dbReference type="Proteomes" id="UP000797356"/>
    </source>
</evidence>
<dbReference type="PANTHER" id="PTHR33977">
    <property type="entry name" value="ZINC ION BINDING PROTEIN"/>
    <property type="match status" value="1"/>
</dbReference>
<protein>
    <recommendedName>
        <fullName evidence="3">SWIM-type domain-containing protein</fullName>
    </recommendedName>
</protein>